<comment type="subcellular location">
    <subcellularLocation>
        <location evidence="1">Cell membrane</location>
        <topology evidence="1">Multi-pass membrane protein</topology>
    </subcellularLocation>
</comment>
<evidence type="ECO:0000256" key="3">
    <source>
        <dbReference type="ARBA" id="ARBA00022692"/>
    </source>
</evidence>
<feature type="transmembrane region" description="Helical" evidence="6">
    <location>
        <begin position="133"/>
        <end position="153"/>
    </location>
</feature>
<evidence type="ECO:0000256" key="1">
    <source>
        <dbReference type="ARBA" id="ARBA00004651"/>
    </source>
</evidence>
<feature type="transmembrane region" description="Helical" evidence="6">
    <location>
        <begin position="462"/>
        <end position="480"/>
    </location>
</feature>
<dbReference type="Proteomes" id="UP000434036">
    <property type="component" value="Unassembled WGS sequence"/>
</dbReference>
<feature type="transmembrane region" description="Helical" evidence="6">
    <location>
        <begin position="187"/>
        <end position="208"/>
    </location>
</feature>
<reference evidence="7 8" key="2">
    <citation type="submission" date="2020-01" db="EMBL/GenBank/DDBJ databases">
        <title>Clostridiaceae sp. nov. isolated from the gut of human by culturomics.</title>
        <authorList>
            <person name="Chang Y."/>
        </authorList>
    </citation>
    <scope>NUCLEOTIDE SEQUENCE [LARGE SCALE GENOMIC DNA]</scope>
    <source>
        <strain evidence="7 8">DONG20-135</strain>
    </source>
</reference>
<keyword evidence="5 6" id="KW-0472">Membrane</keyword>
<feature type="transmembrane region" description="Helical" evidence="6">
    <location>
        <begin position="335"/>
        <end position="358"/>
    </location>
</feature>
<feature type="transmembrane region" description="Helical" evidence="6">
    <location>
        <begin position="20"/>
        <end position="38"/>
    </location>
</feature>
<evidence type="ECO:0000313" key="8">
    <source>
        <dbReference type="Proteomes" id="UP000434036"/>
    </source>
</evidence>
<keyword evidence="4 6" id="KW-1133">Transmembrane helix</keyword>
<comment type="caution">
    <text evidence="7">The sequence shown here is derived from an EMBL/GenBank/DDBJ whole genome shotgun (WGS) entry which is preliminary data.</text>
</comment>
<name>A0A6N8U4F1_9FIRM</name>
<evidence type="ECO:0000256" key="4">
    <source>
        <dbReference type="ARBA" id="ARBA00022989"/>
    </source>
</evidence>
<feature type="transmembrane region" description="Helical" evidence="6">
    <location>
        <begin position="91"/>
        <end position="112"/>
    </location>
</feature>
<keyword evidence="3 6" id="KW-0812">Transmembrane</keyword>
<dbReference type="Pfam" id="PF03606">
    <property type="entry name" value="DcuC"/>
    <property type="match status" value="1"/>
</dbReference>
<feature type="transmembrane region" description="Helical" evidence="6">
    <location>
        <begin position="159"/>
        <end position="180"/>
    </location>
</feature>
<dbReference type="PANTHER" id="PTHR43652:SF6">
    <property type="entry name" value="ARGININE REPRESSOR"/>
    <property type="match status" value="1"/>
</dbReference>
<feature type="transmembrane region" description="Helical" evidence="6">
    <location>
        <begin position="390"/>
        <end position="410"/>
    </location>
</feature>
<sequence>MTTEAVTPKKKKKKFELPHVYTIAFGLIIFFAILTWVVPSGSFDRKVVSTAAGDREVAVAGTYHEVAKVDKDGNDLRQGVDAVLMAPTKGIQAAADVVAFVLLIGGTFQIITKTNAINAGMSRVIKKLKGKDIMIIPIVMTLLSIGGSTFGMSEEALPFYAIFMPIMMGLGYDSMTAFMICFMGPQLGYCASTVNPFNVLISQGIAGISGNPQLWFRAIQWVIFTVLGIIWVMWYARRVKKNPKSSVTYHDDIEKHKEFSVNESDVDIPFTTRHKLVLLVFAGGMGLIVFGLLNYGWYMDEISMVFLGMGLLAGIVGGLREKEMAEQFVTGMKDFAYAAVIIGIARGILVVAEGGMIIDTILNSLATVLAGVPTFIYTTMMYIAQSILTILIPSSSGLAALTIPVMGPLTELMGVNPEASVTALQYANQVMNTVSPTAGMTVAGLAVCKISFPQWWKTCWKFVLLLTLLGLVFTAISGMLPV</sequence>
<feature type="transmembrane region" description="Helical" evidence="6">
    <location>
        <begin position="276"/>
        <end position="296"/>
    </location>
</feature>
<dbReference type="InterPro" id="IPR051679">
    <property type="entry name" value="DASS-Related_Transporters"/>
</dbReference>
<dbReference type="RefSeq" id="WP_160623895.1">
    <property type="nucleotide sequence ID" value="NZ_WUUQ01000001.1"/>
</dbReference>
<dbReference type="AlphaFoldDB" id="A0A6N8U4F1"/>
<feature type="transmembrane region" description="Helical" evidence="6">
    <location>
        <begin position="364"/>
        <end position="383"/>
    </location>
</feature>
<feature type="transmembrane region" description="Helical" evidence="6">
    <location>
        <begin position="430"/>
        <end position="450"/>
    </location>
</feature>
<organism evidence="7 8">
    <name type="scientific">Copranaerobaculum intestinale</name>
    <dbReference type="NCBI Taxonomy" id="2692629"/>
    <lineage>
        <taxon>Bacteria</taxon>
        <taxon>Bacillati</taxon>
        <taxon>Bacillota</taxon>
        <taxon>Erysipelotrichia</taxon>
        <taxon>Erysipelotrichales</taxon>
        <taxon>Erysipelotrichaceae</taxon>
        <taxon>Copranaerobaculum</taxon>
    </lineage>
</organism>
<dbReference type="PANTHER" id="PTHR43652">
    <property type="entry name" value="BASIC AMINO ACID ANTIPORTER YFCC-RELATED"/>
    <property type="match status" value="1"/>
</dbReference>
<feature type="transmembrane region" description="Helical" evidence="6">
    <location>
        <begin position="302"/>
        <end position="319"/>
    </location>
</feature>
<evidence type="ECO:0000256" key="6">
    <source>
        <dbReference type="SAM" id="Phobius"/>
    </source>
</evidence>
<protein>
    <submittedName>
        <fullName evidence="7">Putative basic amino acid antiporter YfcC</fullName>
    </submittedName>
</protein>
<feature type="transmembrane region" description="Helical" evidence="6">
    <location>
        <begin position="214"/>
        <end position="236"/>
    </location>
</feature>
<evidence type="ECO:0000256" key="5">
    <source>
        <dbReference type="ARBA" id="ARBA00023136"/>
    </source>
</evidence>
<evidence type="ECO:0000256" key="2">
    <source>
        <dbReference type="ARBA" id="ARBA00022475"/>
    </source>
</evidence>
<keyword evidence="2" id="KW-1003">Cell membrane</keyword>
<dbReference type="GO" id="GO:0005886">
    <property type="term" value="C:plasma membrane"/>
    <property type="evidence" value="ECO:0007669"/>
    <property type="project" value="UniProtKB-SubCell"/>
</dbReference>
<accession>A0A6N8U4F1</accession>
<gene>
    <name evidence="7" type="primary">yfcC</name>
    <name evidence="7" type="ORF">GSF08_00375</name>
</gene>
<dbReference type="EMBL" id="WUUQ01000001">
    <property type="protein sequence ID" value="MXQ72395.1"/>
    <property type="molecule type" value="Genomic_DNA"/>
</dbReference>
<keyword evidence="8" id="KW-1185">Reference proteome</keyword>
<proteinExistence type="predicted"/>
<evidence type="ECO:0000313" key="7">
    <source>
        <dbReference type="EMBL" id="MXQ72395.1"/>
    </source>
</evidence>
<dbReference type="InterPro" id="IPR018385">
    <property type="entry name" value="C4_dicarb_anaerob_car-like"/>
</dbReference>
<reference evidence="7 8" key="1">
    <citation type="submission" date="2019-12" db="EMBL/GenBank/DDBJ databases">
        <authorList>
            <person name="Yang R."/>
        </authorList>
    </citation>
    <scope>NUCLEOTIDE SEQUENCE [LARGE SCALE GENOMIC DNA]</scope>
    <source>
        <strain evidence="7 8">DONG20-135</strain>
    </source>
</reference>